<feature type="transmembrane region" description="Helical" evidence="1">
    <location>
        <begin position="59"/>
        <end position="77"/>
    </location>
</feature>
<dbReference type="AlphaFoldDB" id="A0A143YEA4"/>
<evidence type="ECO:0000313" key="2">
    <source>
        <dbReference type="EMBL" id="CZQ86475.1"/>
    </source>
</evidence>
<feature type="transmembrane region" description="Helical" evidence="1">
    <location>
        <begin position="7"/>
        <end position="30"/>
    </location>
</feature>
<dbReference type="RefSeq" id="WP_245825626.1">
    <property type="nucleotide sequence ID" value="NZ_FJNE01000002.1"/>
</dbReference>
<name>A0A143YEA4_9LACT</name>
<organism evidence="2 3">
    <name type="scientific">Trichococcus palustris</name>
    <dbReference type="NCBI Taxonomy" id="140314"/>
    <lineage>
        <taxon>Bacteria</taxon>
        <taxon>Bacillati</taxon>
        <taxon>Bacillota</taxon>
        <taxon>Bacilli</taxon>
        <taxon>Lactobacillales</taxon>
        <taxon>Carnobacteriaceae</taxon>
        <taxon>Trichococcus</taxon>
    </lineage>
</organism>
<keyword evidence="1" id="KW-0472">Membrane</keyword>
<reference evidence="2 3" key="1">
    <citation type="submission" date="2016-02" db="EMBL/GenBank/DDBJ databases">
        <authorList>
            <person name="Wen L."/>
            <person name="He K."/>
            <person name="Yang H."/>
        </authorList>
    </citation>
    <scope>NUCLEOTIDE SEQUENCE [LARGE SCALE GENOMIC DNA]</scope>
    <source>
        <strain evidence="2">Trichococcus palustris</strain>
    </source>
</reference>
<dbReference type="Proteomes" id="UP000242754">
    <property type="component" value="Unassembled WGS sequence"/>
</dbReference>
<keyword evidence="3" id="KW-1185">Reference proteome</keyword>
<feature type="transmembrane region" description="Helical" evidence="1">
    <location>
        <begin position="89"/>
        <end position="108"/>
    </location>
</feature>
<gene>
    <name evidence="2" type="ORF">Tpal_777</name>
</gene>
<evidence type="ECO:0008006" key="4">
    <source>
        <dbReference type="Google" id="ProtNLM"/>
    </source>
</evidence>
<feature type="transmembrane region" description="Helical" evidence="1">
    <location>
        <begin position="156"/>
        <end position="181"/>
    </location>
</feature>
<protein>
    <recommendedName>
        <fullName evidence="4">DUF998 domain-containing protein</fullName>
    </recommendedName>
</protein>
<evidence type="ECO:0000313" key="3">
    <source>
        <dbReference type="Proteomes" id="UP000242754"/>
    </source>
</evidence>
<dbReference type="InterPro" id="IPR009339">
    <property type="entry name" value="DUF998"/>
</dbReference>
<feature type="transmembrane region" description="Helical" evidence="1">
    <location>
        <begin position="120"/>
        <end position="144"/>
    </location>
</feature>
<keyword evidence="1" id="KW-0812">Transmembrane</keyword>
<dbReference type="EMBL" id="FJNE01000002">
    <property type="protein sequence ID" value="CZQ86475.1"/>
    <property type="molecule type" value="Genomic_DNA"/>
</dbReference>
<feature type="transmembrane region" description="Helical" evidence="1">
    <location>
        <begin position="187"/>
        <end position="206"/>
    </location>
</feature>
<dbReference type="Pfam" id="PF06197">
    <property type="entry name" value="DUF998"/>
    <property type="match status" value="1"/>
</dbReference>
<sequence>MGKANKFLMPSGMVGVLFYLAHTITGRLLWPEYDPITMDISSLTAVGAPNAESVKRLTFVYGICMLLFAFAMIKKSFSQYHSLLKTGSVVFMIMQLTSIVGYGLFPLTGDKTEMNFQNRMHVIVTAVVVITTIASAFLLAFGYLKQEKMKGLGKFTLALAVLITLFGALTPISMGLQLNILGLTERLTIYSLQLLIFALSFVYTFLDNKGRDLKRSTKT</sequence>
<evidence type="ECO:0000256" key="1">
    <source>
        <dbReference type="SAM" id="Phobius"/>
    </source>
</evidence>
<accession>A0A143YEA4</accession>
<keyword evidence="1" id="KW-1133">Transmembrane helix</keyword>
<proteinExistence type="predicted"/>